<dbReference type="EMBL" id="CP093326">
    <property type="protein sequence ID" value="UNK47252.1"/>
    <property type="molecule type" value="Genomic_DNA"/>
</dbReference>
<feature type="transmembrane region" description="Helical" evidence="1">
    <location>
        <begin position="20"/>
        <end position="44"/>
    </location>
</feature>
<organism evidence="2 3">
    <name type="scientific">Arthrobacter sulfonylureivorans</name>
    <dbReference type="NCBI Taxonomy" id="2486855"/>
    <lineage>
        <taxon>Bacteria</taxon>
        <taxon>Bacillati</taxon>
        <taxon>Actinomycetota</taxon>
        <taxon>Actinomycetes</taxon>
        <taxon>Micrococcales</taxon>
        <taxon>Micrococcaceae</taxon>
        <taxon>Arthrobacter</taxon>
    </lineage>
</organism>
<evidence type="ECO:0000313" key="2">
    <source>
        <dbReference type="EMBL" id="UNK47252.1"/>
    </source>
</evidence>
<keyword evidence="1" id="KW-1133">Transmembrane helix</keyword>
<keyword evidence="1" id="KW-0812">Transmembrane</keyword>
<keyword evidence="1" id="KW-0472">Membrane</keyword>
<gene>
    <name evidence="2" type="ORF">MNQ99_07910</name>
</gene>
<reference evidence="2 3" key="1">
    <citation type="submission" date="2022-03" db="EMBL/GenBank/DDBJ databases">
        <title>Isotopic signatures of nitrous oxide derived from detoxification processes.</title>
        <authorList>
            <person name="Behrendt U."/>
            <person name="Buchen C."/>
            <person name="Well R."/>
            <person name="Ulrich A."/>
            <person name="Rohe L."/>
            <person name="Kolb S."/>
            <person name="Schloter M."/>
            <person name="Horn M.A."/>
            <person name="Augustin J."/>
        </authorList>
    </citation>
    <scope>NUCLEOTIDE SEQUENCE [LARGE SCALE GENOMIC DNA]</scope>
    <source>
        <strain evidence="2 3">S4-C24</strain>
    </source>
</reference>
<feature type="transmembrane region" description="Helical" evidence="1">
    <location>
        <begin position="50"/>
        <end position="68"/>
    </location>
</feature>
<sequence length="170" mass="17694">MEMTAVAQLRSTAPHDGGAWLVPLARLCAVVAFISIAAHLWMAWQHLDTPWQSLLMLAMAAFCLPCALKTWRHGGAGPARMLMFAALAMAAFHTLLLTGAGSHAGGHAGHGMASAAGSTVIAGGHAGTAVPSAPLTAALPHTEMMLGVILLELAAAMSAALYLRRLRQRR</sequence>
<proteinExistence type="predicted"/>
<keyword evidence="3" id="KW-1185">Reference proteome</keyword>
<evidence type="ECO:0000256" key="1">
    <source>
        <dbReference type="SAM" id="Phobius"/>
    </source>
</evidence>
<protein>
    <submittedName>
        <fullName evidence="2">Uncharacterized protein</fullName>
    </submittedName>
</protein>
<dbReference type="Proteomes" id="UP000829069">
    <property type="component" value="Chromosome"/>
</dbReference>
<feature type="transmembrane region" description="Helical" evidence="1">
    <location>
        <begin position="80"/>
        <end position="100"/>
    </location>
</feature>
<accession>A0ABY3WFZ1</accession>
<name>A0ABY3WFZ1_9MICC</name>
<dbReference type="RefSeq" id="WP_241915040.1">
    <property type="nucleotide sequence ID" value="NZ_CP093326.1"/>
</dbReference>
<feature type="transmembrane region" description="Helical" evidence="1">
    <location>
        <begin position="144"/>
        <end position="163"/>
    </location>
</feature>
<evidence type="ECO:0000313" key="3">
    <source>
        <dbReference type="Proteomes" id="UP000829069"/>
    </source>
</evidence>